<comment type="caution">
    <text evidence="4">The sequence shown here is derived from an EMBL/GenBank/DDBJ whole genome shotgun (WGS) entry which is preliminary data.</text>
</comment>
<evidence type="ECO:0000313" key="4">
    <source>
        <dbReference type="EMBL" id="TQF01939.1"/>
    </source>
</evidence>
<dbReference type="GO" id="GO:0016757">
    <property type="term" value="F:glycosyltransferase activity"/>
    <property type="evidence" value="ECO:0007669"/>
    <property type="project" value="UniProtKB-KW"/>
</dbReference>
<keyword evidence="1 4" id="KW-0808">Transferase</keyword>
<dbReference type="InterPro" id="IPR029057">
    <property type="entry name" value="PRTase-like"/>
</dbReference>
<dbReference type="RefSeq" id="WP_141632661.1">
    <property type="nucleotide sequence ID" value="NZ_VIGB01000003.1"/>
</dbReference>
<keyword evidence="4" id="KW-0328">Glycosyltransferase</keyword>
<dbReference type="PANTHER" id="PTHR43864">
    <property type="entry name" value="HYPOXANTHINE/GUANINE PHOSPHORIBOSYLTRANSFERASE"/>
    <property type="match status" value="1"/>
</dbReference>
<evidence type="ECO:0000259" key="3">
    <source>
        <dbReference type="Pfam" id="PF00156"/>
    </source>
</evidence>
<gene>
    <name evidence="4" type="ORF">E6W39_06225</name>
</gene>
<organism evidence="4 5">
    <name type="scientific">Kitasatospora acidiphila</name>
    <dbReference type="NCBI Taxonomy" id="2567942"/>
    <lineage>
        <taxon>Bacteria</taxon>
        <taxon>Bacillati</taxon>
        <taxon>Actinomycetota</taxon>
        <taxon>Actinomycetes</taxon>
        <taxon>Kitasatosporales</taxon>
        <taxon>Streptomycetaceae</taxon>
        <taxon>Kitasatospora</taxon>
    </lineage>
</organism>
<protein>
    <submittedName>
        <fullName evidence="4">Phosphoribosyltransferase</fullName>
    </submittedName>
</protein>
<accession>A0A540VYU6</accession>
<dbReference type="InterPro" id="IPR050118">
    <property type="entry name" value="Pur/Pyrimidine_PRTase"/>
</dbReference>
<dbReference type="InterPro" id="IPR000836">
    <property type="entry name" value="PRTase_dom"/>
</dbReference>
<name>A0A540VYU6_9ACTN</name>
<proteinExistence type="predicted"/>
<dbReference type="OrthoDB" id="9779910at2"/>
<dbReference type="PANTHER" id="PTHR43864:SF1">
    <property type="entry name" value="XANTHINE PHOSPHORIBOSYLTRANSFERASE"/>
    <property type="match status" value="1"/>
</dbReference>
<keyword evidence="5" id="KW-1185">Reference proteome</keyword>
<dbReference type="GO" id="GO:0006166">
    <property type="term" value="P:purine ribonucleoside salvage"/>
    <property type="evidence" value="ECO:0007669"/>
    <property type="project" value="UniProtKB-KW"/>
</dbReference>
<reference evidence="4 5" key="1">
    <citation type="submission" date="2019-06" db="EMBL/GenBank/DDBJ databases">
        <title>Description of Kitasatospora acidophila sp. nov. isolated from pine grove soil, and reclassification of Streptomyces novaecaesareae to Kitasatospora novaeceasareae comb. nov.</title>
        <authorList>
            <person name="Kim M.J."/>
        </authorList>
    </citation>
    <scope>NUCLEOTIDE SEQUENCE [LARGE SCALE GENOMIC DNA]</scope>
    <source>
        <strain evidence="4 5">MMS16-CNU292</strain>
    </source>
</reference>
<evidence type="ECO:0000256" key="1">
    <source>
        <dbReference type="ARBA" id="ARBA00022679"/>
    </source>
</evidence>
<dbReference type="SUPFAM" id="SSF53271">
    <property type="entry name" value="PRTase-like"/>
    <property type="match status" value="1"/>
</dbReference>
<dbReference type="Pfam" id="PF00156">
    <property type="entry name" value="Pribosyltran"/>
    <property type="match status" value="1"/>
</dbReference>
<dbReference type="EMBL" id="VIGB01000003">
    <property type="protein sequence ID" value="TQF01939.1"/>
    <property type="molecule type" value="Genomic_DNA"/>
</dbReference>
<dbReference type="Gene3D" id="3.40.50.2020">
    <property type="match status" value="1"/>
</dbReference>
<evidence type="ECO:0000313" key="5">
    <source>
        <dbReference type="Proteomes" id="UP000319103"/>
    </source>
</evidence>
<keyword evidence="2" id="KW-0660">Purine salvage</keyword>
<feature type="domain" description="Phosphoribosyltransferase" evidence="3">
    <location>
        <begin position="54"/>
        <end position="170"/>
    </location>
</feature>
<evidence type="ECO:0000256" key="2">
    <source>
        <dbReference type="ARBA" id="ARBA00022726"/>
    </source>
</evidence>
<dbReference type="Proteomes" id="UP000319103">
    <property type="component" value="Unassembled WGS sequence"/>
</dbReference>
<dbReference type="AlphaFoldDB" id="A0A540VYU6"/>
<sequence>MPETLAPTIPAPFAARTVERLSVPETSRRERVIHSLDGLEQPVRMADLTSAGQELWKKSNEEMELGPIDYLLGLDAGGIIPTLALAQAAGLPYKIAWKLHLPLEGMVQFSEPHARRTDVYAYGITRGSRVLIVDDEITTGETLANLTQRLRGAGAIPLGAVCLVEDKRHAGRHRLAGLGLPLTSLHSIQADR</sequence>
<dbReference type="CDD" id="cd06223">
    <property type="entry name" value="PRTases_typeI"/>
    <property type="match status" value="1"/>
</dbReference>